<proteinExistence type="predicted"/>
<dbReference type="GO" id="GO:0007165">
    <property type="term" value="P:signal transduction"/>
    <property type="evidence" value="ECO:0007669"/>
    <property type="project" value="InterPro"/>
</dbReference>
<feature type="region of interest" description="Disordered" evidence="3">
    <location>
        <begin position="589"/>
        <end position="650"/>
    </location>
</feature>
<protein>
    <submittedName>
        <fullName evidence="5">Interleukin-1 receptor-associated kinase 1</fullName>
    </submittedName>
</protein>
<dbReference type="RefSeq" id="XP_031660264.1">
    <property type="nucleotide sequence ID" value="XM_031804404.1"/>
</dbReference>
<dbReference type="SUPFAM" id="SSF56112">
    <property type="entry name" value="Protein kinase-like (PK-like)"/>
    <property type="match status" value="1"/>
</dbReference>
<dbReference type="GeneID" id="109869102"/>
<reference evidence="5" key="1">
    <citation type="submission" date="2025-08" db="UniProtKB">
        <authorList>
            <consortium name="Ensembl"/>
        </authorList>
    </citation>
    <scope>IDENTIFICATION</scope>
</reference>
<gene>
    <name evidence="5" type="primary">irak1</name>
</gene>
<dbReference type="InterPro" id="IPR011009">
    <property type="entry name" value="Kinase-like_dom_sf"/>
</dbReference>
<dbReference type="PANTHER" id="PTHR27001">
    <property type="entry name" value="OS01G0253100 PROTEIN"/>
    <property type="match status" value="1"/>
</dbReference>
<evidence type="ECO:0000256" key="1">
    <source>
        <dbReference type="ARBA" id="ARBA00022741"/>
    </source>
</evidence>
<dbReference type="Gene3D" id="1.10.510.10">
    <property type="entry name" value="Transferase(Phosphotransferase) domain 1"/>
    <property type="match status" value="1"/>
</dbReference>
<dbReference type="GO" id="GO:0004672">
    <property type="term" value="F:protein kinase activity"/>
    <property type="evidence" value="ECO:0007669"/>
    <property type="project" value="InterPro"/>
</dbReference>
<dbReference type="Proteomes" id="UP000694557">
    <property type="component" value="Unassembled WGS sequence"/>
</dbReference>
<dbReference type="Gene3D" id="1.10.533.10">
    <property type="entry name" value="Death Domain, Fas"/>
    <property type="match status" value="1"/>
</dbReference>
<dbReference type="FunFam" id="1.10.533.10:FF:000030">
    <property type="entry name" value="Interleukin-1 receptor-associated kinase-like 2"/>
    <property type="match status" value="1"/>
</dbReference>
<dbReference type="InterPro" id="IPR008271">
    <property type="entry name" value="Ser/Thr_kinase_AS"/>
</dbReference>
<evidence type="ECO:0000256" key="2">
    <source>
        <dbReference type="ARBA" id="ARBA00022840"/>
    </source>
</evidence>
<dbReference type="InterPro" id="IPR000488">
    <property type="entry name" value="Death_dom"/>
</dbReference>
<dbReference type="Pfam" id="PF00069">
    <property type="entry name" value="Pkinase"/>
    <property type="match status" value="1"/>
</dbReference>
<dbReference type="AlphaFoldDB" id="A0A8C7JUW5"/>
<feature type="region of interest" description="Disordered" evidence="3">
    <location>
        <begin position="118"/>
        <end position="163"/>
    </location>
</feature>
<keyword evidence="2" id="KW-0067">ATP-binding</keyword>
<feature type="region of interest" description="Disordered" evidence="3">
    <location>
        <begin position="707"/>
        <end position="740"/>
    </location>
</feature>
<dbReference type="SMART" id="SM00220">
    <property type="entry name" value="S_TKc"/>
    <property type="match status" value="1"/>
</dbReference>
<reference evidence="5" key="2">
    <citation type="submission" date="2025-09" db="UniProtKB">
        <authorList>
            <consortium name="Ensembl"/>
        </authorList>
    </citation>
    <scope>IDENTIFICATION</scope>
</reference>
<sequence length="740" mass="81449">MSSWDIRKVYLYKLPPVVLCDFSLVMDSISDVDWDRFASHVLTDQTDRRLAERRERRTDWVMNHWAQRNGTVGELLNILDKLQLLRASDIILNWKPSVLRPSSTPLAAPSQVKLEPLVPPSHLFNPPPKVHPTNTLTTKAYSPPGLRSLPKPGPPPSGLKSQDHRGAFVDQQWSISRGPLLSSAMCWPFEEVQRGTGDFSHAKQMGEGGFGHVYRATMRNTDFAVKKLKENSPLDWSVVKESFKTEVEKLSQYRHPNIVDFVGYCVGQGTYCLLYVFMPNGSLEDQLHNQASAALFWPQRVSVLLGTARAIQFLHSSSPQLIHGDIKSSNILLDEHMEPKLGDFGLARFCCSPSSRSAGRTTTVAYTKTVRGTQAYLPDEYLKTGALGVAIDIFSFGVVLLEALTGRRALEVDHSQSKAVYLKDLVKEAEDDGGHQVRGRSKRTSEKVTQEQSSIPPAATHIWQKHLDPRLMGGSLSSSSRVCTAGPGSSSPAPHGSLDMTTLACRCLEARGKKRPPMTEVFQALQDIHTSLKASDKAVSSSSSPSQQSFPKPPQSSIDSCIDCLTDVLSKVGPLEDTYHCPPHPYSISPHPSSVRPPSSSSSSSSSFLGPCESDESQGYSQYCAPPSQLPHSDTRSDPQTSMPCGWSSPARQLRSRSPCSASGLPCHGLVVNTCKERFLHKMALYDEGRIQTGELFSSDIYAEMNPQCRGPEESDELDYLSSEASESQANTPRQTNAHN</sequence>
<feature type="domain" description="Protein kinase" evidence="4">
    <location>
        <begin position="199"/>
        <end position="532"/>
    </location>
</feature>
<dbReference type="GO" id="GO:0005524">
    <property type="term" value="F:ATP binding"/>
    <property type="evidence" value="ECO:0007669"/>
    <property type="project" value="UniProtKB-KW"/>
</dbReference>
<dbReference type="InterPro" id="IPR000719">
    <property type="entry name" value="Prot_kinase_dom"/>
</dbReference>
<dbReference type="KEGG" id="oki:109869102"/>
<evidence type="ECO:0000259" key="4">
    <source>
        <dbReference type="PROSITE" id="PS50011"/>
    </source>
</evidence>
<dbReference type="GO" id="GO:0071345">
    <property type="term" value="P:cellular response to cytokine stimulus"/>
    <property type="evidence" value="ECO:0007669"/>
    <property type="project" value="UniProtKB-ARBA"/>
</dbReference>
<evidence type="ECO:0000256" key="3">
    <source>
        <dbReference type="SAM" id="MobiDB-lite"/>
    </source>
</evidence>
<evidence type="ECO:0000313" key="6">
    <source>
        <dbReference type="Proteomes" id="UP000694557"/>
    </source>
</evidence>
<dbReference type="PROSITE" id="PS50011">
    <property type="entry name" value="PROTEIN_KINASE_DOM"/>
    <property type="match status" value="1"/>
</dbReference>
<keyword evidence="1" id="KW-0547">Nucleotide-binding</keyword>
<name>A0A8C7JUW5_ONCKI</name>
<dbReference type="Pfam" id="PF00531">
    <property type="entry name" value="Death"/>
    <property type="match status" value="1"/>
</dbReference>
<dbReference type="Ensembl" id="ENSOKIT00005100545.1">
    <property type="protein sequence ID" value="ENSOKIP00005094038.1"/>
    <property type="gene ID" value="ENSOKIG00005041074.1"/>
</dbReference>
<dbReference type="Gene3D" id="3.30.200.20">
    <property type="entry name" value="Phosphorylase Kinase, domain 1"/>
    <property type="match status" value="1"/>
</dbReference>
<feature type="region of interest" description="Disordered" evidence="3">
    <location>
        <begin position="476"/>
        <end position="497"/>
    </location>
</feature>
<organism evidence="5 6">
    <name type="scientific">Oncorhynchus kisutch</name>
    <name type="common">Coho salmon</name>
    <name type="synonym">Salmo kisutch</name>
    <dbReference type="NCBI Taxonomy" id="8019"/>
    <lineage>
        <taxon>Eukaryota</taxon>
        <taxon>Metazoa</taxon>
        <taxon>Chordata</taxon>
        <taxon>Craniata</taxon>
        <taxon>Vertebrata</taxon>
        <taxon>Euteleostomi</taxon>
        <taxon>Actinopterygii</taxon>
        <taxon>Neopterygii</taxon>
        <taxon>Teleostei</taxon>
        <taxon>Protacanthopterygii</taxon>
        <taxon>Salmoniformes</taxon>
        <taxon>Salmonidae</taxon>
        <taxon>Salmoninae</taxon>
        <taxon>Oncorhynchus</taxon>
    </lineage>
</organism>
<feature type="region of interest" description="Disordered" evidence="3">
    <location>
        <begin position="533"/>
        <end position="556"/>
    </location>
</feature>
<dbReference type="GeneTree" id="ENSGT00940000160502"/>
<dbReference type="PANTHER" id="PTHR27001:SF939">
    <property type="entry name" value="INTERLEUKIN 1 RECEPTOR ASSOCIATED KINASE 1"/>
    <property type="match status" value="1"/>
</dbReference>
<feature type="region of interest" description="Disordered" evidence="3">
    <location>
        <begin position="431"/>
        <end position="458"/>
    </location>
</feature>
<feature type="compositionally biased region" description="Low complexity" evidence="3">
    <location>
        <begin position="540"/>
        <end position="550"/>
    </location>
</feature>
<dbReference type="SUPFAM" id="SSF47986">
    <property type="entry name" value="DEATH domain"/>
    <property type="match status" value="1"/>
</dbReference>
<dbReference type="InterPro" id="IPR011029">
    <property type="entry name" value="DEATH-like_dom_sf"/>
</dbReference>
<dbReference type="GO" id="GO:0005886">
    <property type="term" value="C:plasma membrane"/>
    <property type="evidence" value="ECO:0007669"/>
    <property type="project" value="TreeGrafter"/>
</dbReference>
<dbReference type="PROSITE" id="PS00108">
    <property type="entry name" value="PROTEIN_KINASE_ST"/>
    <property type="match status" value="1"/>
</dbReference>
<feature type="compositionally biased region" description="Polar residues" evidence="3">
    <location>
        <begin position="729"/>
        <end position="740"/>
    </location>
</feature>
<evidence type="ECO:0000313" key="5">
    <source>
        <dbReference type="Ensembl" id="ENSOKIP00005094038.1"/>
    </source>
</evidence>
<keyword evidence="6" id="KW-1185">Reference proteome</keyword>
<accession>A0A8C7JUW5</accession>
<dbReference type="CTD" id="3654"/>
<feature type="compositionally biased region" description="Low complexity" evidence="3">
    <location>
        <begin position="589"/>
        <end position="607"/>
    </location>
</feature>